<gene>
    <name evidence="1" type="ORF">L6164_031340</name>
</gene>
<proteinExistence type="predicted"/>
<sequence>MASSHFLRCNQFLPTSRNSLGSKHLRQARPNGSCNFDSRGYSVFSLQERPAFEVLPSLKRLKKQIIAANRGDYDAVFMPEMCIHWKTFDKNWFVGLFYYSSGKPVVQRREPITSSSTYPYFKRLQLAKSKACHCVHKVKSRIGCPPNCLWFG</sequence>
<keyword evidence="2" id="KW-1185">Reference proteome</keyword>
<organism evidence="1 2">
    <name type="scientific">Bauhinia variegata</name>
    <name type="common">Purple orchid tree</name>
    <name type="synonym">Phanera variegata</name>
    <dbReference type="NCBI Taxonomy" id="167791"/>
    <lineage>
        <taxon>Eukaryota</taxon>
        <taxon>Viridiplantae</taxon>
        <taxon>Streptophyta</taxon>
        <taxon>Embryophyta</taxon>
        <taxon>Tracheophyta</taxon>
        <taxon>Spermatophyta</taxon>
        <taxon>Magnoliopsida</taxon>
        <taxon>eudicotyledons</taxon>
        <taxon>Gunneridae</taxon>
        <taxon>Pentapetalae</taxon>
        <taxon>rosids</taxon>
        <taxon>fabids</taxon>
        <taxon>Fabales</taxon>
        <taxon>Fabaceae</taxon>
        <taxon>Cercidoideae</taxon>
        <taxon>Cercideae</taxon>
        <taxon>Bauhiniinae</taxon>
        <taxon>Bauhinia</taxon>
    </lineage>
</organism>
<protein>
    <submittedName>
        <fullName evidence="1">Uncharacterized protein</fullName>
    </submittedName>
</protein>
<comment type="caution">
    <text evidence="1">The sequence shown here is derived from an EMBL/GenBank/DDBJ whole genome shotgun (WGS) entry which is preliminary data.</text>
</comment>
<dbReference type="EMBL" id="CM039437">
    <property type="protein sequence ID" value="KAI4308245.1"/>
    <property type="molecule type" value="Genomic_DNA"/>
</dbReference>
<evidence type="ECO:0000313" key="2">
    <source>
        <dbReference type="Proteomes" id="UP000828941"/>
    </source>
</evidence>
<accession>A0ACB9LF62</accession>
<name>A0ACB9LF62_BAUVA</name>
<evidence type="ECO:0000313" key="1">
    <source>
        <dbReference type="EMBL" id="KAI4308245.1"/>
    </source>
</evidence>
<reference evidence="1 2" key="1">
    <citation type="journal article" date="2022" name="DNA Res.">
        <title>Chromosomal-level genome assembly of the orchid tree Bauhinia variegata (Leguminosae; Cercidoideae) supports the allotetraploid origin hypothesis of Bauhinia.</title>
        <authorList>
            <person name="Zhong Y."/>
            <person name="Chen Y."/>
            <person name="Zheng D."/>
            <person name="Pang J."/>
            <person name="Liu Y."/>
            <person name="Luo S."/>
            <person name="Meng S."/>
            <person name="Qian L."/>
            <person name="Wei D."/>
            <person name="Dai S."/>
            <person name="Zhou R."/>
        </authorList>
    </citation>
    <scope>NUCLEOTIDE SEQUENCE [LARGE SCALE GENOMIC DNA]</scope>
    <source>
        <strain evidence="1">BV-YZ2020</strain>
    </source>
</reference>
<dbReference type="Proteomes" id="UP000828941">
    <property type="component" value="Chromosome 12"/>
</dbReference>